<keyword evidence="3" id="KW-1185">Reference proteome</keyword>
<evidence type="ECO:0000313" key="3">
    <source>
        <dbReference type="Proteomes" id="UP001596200"/>
    </source>
</evidence>
<comment type="caution">
    <text evidence="2">The sequence shown here is derived from an EMBL/GenBank/DDBJ whole genome shotgun (WGS) entry which is preliminary data.</text>
</comment>
<evidence type="ECO:0000256" key="1">
    <source>
        <dbReference type="SAM" id="MobiDB-lite"/>
    </source>
</evidence>
<proteinExistence type="predicted"/>
<reference evidence="3" key="1">
    <citation type="journal article" date="2019" name="Int. J. Syst. Evol. Microbiol.">
        <title>The Global Catalogue of Microorganisms (GCM) 10K type strain sequencing project: providing services to taxonomists for standard genome sequencing and annotation.</title>
        <authorList>
            <consortium name="The Broad Institute Genomics Platform"/>
            <consortium name="The Broad Institute Genome Sequencing Center for Infectious Disease"/>
            <person name="Wu L."/>
            <person name="Ma J."/>
        </authorList>
    </citation>
    <scope>NUCLEOTIDE SEQUENCE [LARGE SCALE GENOMIC DNA]</scope>
    <source>
        <strain evidence="3">JCM 4147</strain>
    </source>
</reference>
<feature type="region of interest" description="Disordered" evidence="1">
    <location>
        <begin position="17"/>
        <end position="45"/>
    </location>
</feature>
<gene>
    <name evidence="2" type="ORF">ACFP1B_36930</name>
</gene>
<feature type="compositionally biased region" description="Gly residues" evidence="1">
    <location>
        <begin position="30"/>
        <end position="40"/>
    </location>
</feature>
<accession>A0ABW1GW64</accession>
<dbReference type="RefSeq" id="WP_344516840.1">
    <property type="nucleotide sequence ID" value="NZ_BAAATU010000044.1"/>
</dbReference>
<dbReference type="EMBL" id="JBHSPU010000051">
    <property type="protein sequence ID" value="MFC5918980.1"/>
    <property type="molecule type" value="Genomic_DNA"/>
</dbReference>
<dbReference type="Proteomes" id="UP001596200">
    <property type="component" value="Unassembled WGS sequence"/>
</dbReference>
<sequence length="153" mass="15973">MAWDEWEQLKSDAAARGSARMQLNQYPADQGGGGPAGAASGGLKSDKKAWVKAGEGVKGLVDGVGKALTNLAEGQAGLGDTGGCRSAAAQKDLYESWRRYVGDVSSRCDGLGGLLMGAGHDLSKSDQAVREELDKLQLKYKDTEAVGGRTKEK</sequence>
<name>A0ABW1GW64_9ACTN</name>
<organism evidence="2 3">
    <name type="scientific">Streptomyces pulveraceus</name>
    <dbReference type="NCBI Taxonomy" id="68258"/>
    <lineage>
        <taxon>Bacteria</taxon>
        <taxon>Bacillati</taxon>
        <taxon>Actinomycetota</taxon>
        <taxon>Actinomycetes</taxon>
        <taxon>Kitasatosporales</taxon>
        <taxon>Streptomycetaceae</taxon>
        <taxon>Streptomyces</taxon>
    </lineage>
</organism>
<evidence type="ECO:0000313" key="2">
    <source>
        <dbReference type="EMBL" id="MFC5918980.1"/>
    </source>
</evidence>
<protein>
    <submittedName>
        <fullName evidence="2">Uncharacterized protein</fullName>
    </submittedName>
</protein>